<reference evidence="1" key="2">
    <citation type="journal article" date="2024" name="Environ. Microbiol.">
        <title>Genome analysis and description of Tunturibacter gen. nov. expands the diversity of Terriglobia in tundra soils.</title>
        <authorList>
            <person name="Messyasz A."/>
            <person name="Mannisto M.K."/>
            <person name="Kerkhof L.J."/>
            <person name="Haggblom M.M."/>
        </authorList>
    </citation>
    <scope>NUCLEOTIDE SEQUENCE</scope>
    <source>
        <strain evidence="1">X5P6</strain>
    </source>
</reference>
<dbReference type="EC" id="2.4.-.-" evidence="1"/>
<dbReference type="GO" id="GO:0044010">
    <property type="term" value="P:single-species biofilm formation"/>
    <property type="evidence" value="ECO:0007669"/>
    <property type="project" value="TreeGrafter"/>
</dbReference>
<protein>
    <submittedName>
        <fullName evidence="1">Glycosyltransferase</fullName>
        <ecNumber evidence="1">2.4.-.-</ecNumber>
    </submittedName>
</protein>
<dbReference type="GO" id="GO:0016757">
    <property type="term" value="F:glycosyltransferase activity"/>
    <property type="evidence" value="ECO:0007669"/>
    <property type="project" value="UniProtKB-KW"/>
</dbReference>
<keyword evidence="1" id="KW-0328">Glycosyltransferase</keyword>
<evidence type="ECO:0000313" key="1">
    <source>
        <dbReference type="EMBL" id="XCB34327.1"/>
    </source>
</evidence>
<name>A0AAU7ZTR5_9BACT</name>
<reference evidence="1" key="1">
    <citation type="submission" date="2023-08" db="EMBL/GenBank/DDBJ databases">
        <authorList>
            <person name="Messyasz A."/>
            <person name="Mannisto M.K."/>
            <person name="Kerkhof L.J."/>
            <person name="Haggblom M."/>
        </authorList>
    </citation>
    <scope>NUCLEOTIDE SEQUENCE</scope>
    <source>
        <strain evidence="1">X5P6</strain>
    </source>
</reference>
<accession>A0AAU7ZTR5</accession>
<proteinExistence type="predicted"/>
<dbReference type="RefSeq" id="WP_353065358.1">
    <property type="nucleotide sequence ID" value="NZ_CP132942.1"/>
</dbReference>
<keyword evidence="1" id="KW-0808">Transferase</keyword>
<gene>
    <name evidence="1" type="ORF">RBB77_05385</name>
</gene>
<organism evidence="1">
    <name type="scientific">Tunturiibacter psychrotolerans</name>
    <dbReference type="NCBI Taxonomy" id="3069686"/>
    <lineage>
        <taxon>Bacteria</taxon>
        <taxon>Pseudomonadati</taxon>
        <taxon>Acidobacteriota</taxon>
        <taxon>Terriglobia</taxon>
        <taxon>Terriglobales</taxon>
        <taxon>Acidobacteriaceae</taxon>
        <taxon>Tunturiibacter</taxon>
    </lineage>
</organism>
<sequence>MNFFVVVPTLNAAKDWPRLTTPLLACIPADRVLILDSSSVDGTATLATTAGFRLHVIPRSDFNHGGTRQLALKLLPDAEILVFLTQDIEVTGPDAMSCLLRAFVDPMVAAAYGRQLPRLNATHIESHARFYNYPAQSSTRTLASREQLGFKAIFISNAFAAYRRDALIAVGGFPCDVIFGEDTITAARLLLAGWKIAYVADAQVYHSHSYTWIQEFKRYFDIGVLHAKESWMLDEFGGASGEGGRYVRSEFKYLWPSSKLFIPSALGRTALKLLGYRLGRLERKLSLEWKRRLSMNSGFWK</sequence>
<dbReference type="KEGG" id="tpsc:RBB77_05385"/>
<dbReference type="PANTHER" id="PTHR43685">
    <property type="entry name" value="GLYCOSYLTRANSFERASE"/>
    <property type="match status" value="1"/>
</dbReference>
<dbReference type="InterPro" id="IPR050834">
    <property type="entry name" value="Glycosyltransf_2"/>
</dbReference>
<dbReference type="Gene3D" id="3.90.550.10">
    <property type="entry name" value="Spore Coat Polysaccharide Biosynthesis Protein SpsA, Chain A"/>
    <property type="match status" value="1"/>
</dbReference>
<dbReference type="SUPFAM" id="SSF53448">
    <property type="entry name" value="Nucleotide-diphospho-sugar transferases"/>
    <property type="match status" value="1"/>
</dbReference>
<dbReference type="Pfam" id="PF13641">
    <property type="entry name" value="Glyco_tranf_2_3"/>
    <property type="match status" value="1"/>
</dbReference>
<dbReference type="PANTHER" id="PTHR43685:SF13">
    <property type="entry name" value="O ANTIGEN BIOSYNTHESIS RHAMNOSYLTRANSFERASE RFBN"/>
    <property type="match status" value="1"/>
</dbReference>
<dbReference type="AlphaFoldDB" id="A0AAU7ZTR5"/>
<dbReference type="InterPro" id="IPR029044">
    <property type="entry name" value="Nucleotide-diphossugar_trans"/>
</dbReference>
<dbReference type="EMBL" id="CP132942">
    <property type="protein sequence ID" value="XCB34327.1"/>
    <property type="molecule type" value="Genomic_DNA"/>
</dbReference>